<dbReference type="InterPro" id="IPR004305">
    <property type="entry name" value="Thiaminase-2/PQQC"/>
</dbReference>
<dbReference type="AlphaFoldDB" id="A0A174CTL1"/>
<evidence type="ECO:0000256" key="5">
    <source>
        <dbReference type="ARBA" id="ARBA00012684"/>
    </source>
</evidence>
<keyword evidence="9 11" id="KW-0378">Hydrolase</keyword>
<dbReference type="InterPro" id="IPR050967">
    <property type="entry name" value="Thiamine_Salvage_TenA"/>
</dbReference>
<evidence type="ECO:0000313" key="12">
    <source>
        <dbReference type="Proteomes" id="UP000095558"/>
    </source>
</evidence>
<dbReference type="PANTHER" id="PTHR43198:SF2">
    <property type="entry name" value="SI:CH1073-67J19.1-RELATED"/>
    <property type="match status" value="1"/>
</dbReference>
<dbReference type="EC" id="3.5.99.2" evidence="5 9"/>
<protein>
    <recommendedName>
        <fullName evidence="6 9">Aminopyrimidine aminohydrolase</fullName>
        <ecNumber evidence="5 9">3.5.99.2</ecNumber>
    </recommendedName>
</protein>
<evidence type="ECO:0000313" key="11">
    <source>
        <dbReference type="EMBL" id="CUO14936.1"/>
    </source>
</evidence>
<dbReference type="CDD" id="cd19369">
    <property type="entry name" value="TenA_C-like"/>
    <property type="match status" value="1"/>
</dbReference>
<dbReference type="InterPro" id="IPR027574">
    <property type="entry name" value="Thiaminase_II"/>
</dbReference>
<evidence type="ECO:0000259" key="10">
    <source>
        <dbReference type="Pfam" id="PF03070"/>
    </source>
</evidence>
<comment type="catalytic activity">
    <reaction evidence="8 9">
        <text>thiamine + H2O = 5-(2-hydroxyethyl)-4-methylthiazole + 4-amino-5-hydroxymethyl-2-methylpyrimidine + H(+)</text>
        <dbReference type="Rhea" id="RHEA:17509"/>
        <dbReference type="ChEBI" id="CHEBI:15377"/>
        <dbReference type="ChEBI" id="CHEBI:15378"/>
        <dbReference type="ChEBI" id="CHEBI:16892"/>
        <dbReference type="ChEBI" id="CHEBI:17957"/>
        <dbReference type="ChEBI" id="CHEBI:18385"/>
        <dbReference type="EC" id="3.5.99.2"/>
    </reaction>
</comment>
<dbReference type="GO" id="GO:0005829">
    <property type="term" value="C:cytosol"/>
    <property type="evidence" value="ECO:0007669"/>
    <property type="project" value="TreeGrafter"/>
</dbReference>
<reference evidence="11 12" key="1">
    <citation type="submission" date="2015-09" db="EMBL/GenBank/DDBJ databases">
        <authorList>
            <consortium name="Pathogen Informatics"/>
        </authorList>
    </citation>
    <scope>NUCLEOTIDE SEQUENCE [LARGE SCALE GENOMIC DNA]</scope>
    <source>
        <strain evidence="11 12">2789STDY5834855</strain>
    </source>
</reference>
<feature type="domain" description="Thiaminase-2/PQQC" evidence="10">
    <location>
        <begin position="10"/>
        <end position="215"/>
    </location>
</feature>
<evidence type="ECO:0000256" key="2">
    <source>
        <dbReference type="ARBA" id="ARBA00004948"/>
    </source>
</evidence>
<dbReference type="EMBL" id="CYZV01000015">
    <property type="protein sequence ID" value="CUO14936.1"/>
    <property type="molecule type" value="Genomic_DNA"/>
</dbReference>
<evidence type="ECO:0000256" key="3">
    <source>
        <dbReference type="ARBA" id="ARBA00010264"/>
    </source>
</evidence>
<dbReference type="OrthoDB" id="34166at2"/>
<keyword evidence="7 9" id="KW-0784">Thiamine biosynthesis</keyword>
<sequence>MKFSEVLFSEVKKIWDGYLEHPFVKGIGEGTLDKEKFKNYLIQDYLYLKDYAKVFAMGLVKAETMKEMKFYHESIKGVLDDETAVHVNYLKDFGLSTEEVEAYKSELTTESYTNYMLGIALKGDSKDIAMTIMPCTWSYYYIGKHLYETYKENLKDNFYAPWIEGYASNEFRECAQEWIDYIDDICKDISEVKKEKLKDIFIKSSLYEMEFWNMANK</sequence>
<organism evidence="11 12">
    <name type="scientific">Clostridium disporicum</name>
    <dbReference type="NCBI Taxonomy" id="84024"/>
    <lineage>
        <taxon>Bacteria</taxon>
        <taxon>Bacillati</taxon>
        <taxon>Bacillota</taxon>
        <taxon>Clostridia</taxon>
        <taxon>Eubacteriales</taxon>
        <taxon>Clostridiaceae</taxon>
        <taxon>Clostridium</taxon>
    </lineage>
</organism>
<dbReference type="RefSeq" id="WP_042395366.1">
    <property type="nucleotide sequence ID" value="NZ_CYYT01000009.1"/>
</dbReference>
<proteinExistence type="inferred from homology"/>
<dbReference type="GeneID" id="83010922"/>
<accession>A0A174CTL1</accession>
<dbReference type="Proteomes" id="UP000095558">
    <property type="component" value="Unassembled WGS sequence"/>
</dbReference>
<comment type="subunit">
    <text evidence="4">Homotetramer.</text>
</comment>
<dbReference type="STRING" id="84024.ERS852471_01158"/>
<dbReference type="GO" id="GO:0009229">
    <property type="term" value="P:thiamine diphosphate biosynthetic process"/>
    <property type="evidence" value="ECO:0007669"/>
    <property type="project" value="UniProtKB-UniPathway"/>
</dbReference>
<comment type="similarity">
    <text evidence="3 9">Belongs to the TenA family.</text>
</comment>
<evidence type="ECO:0000256" key="1">
    <source>
        <dbReference type="ARBA" id="ARBA00001881"/>
    </source>
</evidence>
<evidence type="ECO:0000256" key="9">
    <source>
        <dbReference type="RuleBase" id="RU363093"/>
    </source>
</evidence>
<dbReference type="PANTHER" id="PTHR43198">
    <property type="entry name" value="BIFUNCTIONAL TH2 PROTEIN"/>
    <property type="match status" value="1"/>
</dbReference>
<dbReference type="InterPro" id="IPR016084">
    <property type="entry name" value="Haem_Oase-like_multi-hlx"/>
</dbReference>
<dbReference type="Pfam" id="PF03070">
    <property type="entry name" value="TENA_THI-4"/>
    <property type="match status" value="1"/>
</dbReference>
<evidence type="ECO:0000256" key="6">
    <source>
        <dbReference type="ARBA" id="ARBA00013647"/>
    </source>
</evidence>
<dbReference type="GO" id="GO:0050334">
    <property type="term" value="F:thiaminase activity"/>
    <property type="evidence" value="ECO:0007669"/>
    <property type="project" value="UniProtKB-EC"/>
</dbReference>
<comment type="pathway">
    <text evidence="2 9">Cofactor biosynthesis; thiamine diphosphate biosynthesis.</text>
</comment>
<comment type="catalytic activity">
    <reaction evidence="1 9">
        <text>4-amino-5-aminomethyl-2-methylpyrimidine + H2O = 4-amino-5-hydroxymethyl-2-methylpyrimidine + NH4(+)</text>
        <dbReference type="Rhea" id="RHEA:31799"/>
        <dbReference type="ChEBI" id="CHEBI:15377"/>
        <dbReference type="ChEBI" id="CHEBI:16892"/>
        <dbReference type="ChEBI" id="CHEBI:28938"/>
        <dbReference type="ChEBI" id="CHEBI:63416"/>
        <dbReference type="EC" id="3.5.99.2"/>
    </reaction>
</comment>
<dbReference type="UniPathway" id="UPA00060"/>
<gene>
    <name evidence="11" type="primary">tenA</name>
    <name evidence="11" type="ORF">ERS852470_01560</name>
</gene>
<dbReference type="NCBIfam" id="TIGR04306">
    <property type="entry name" value="salvage_TenA"/>
    <property type="match status" value="1"/>
</dbReference>
<name>A0A174CTL1_9CLOT</name>
<evidence type="ECO:0000256" key="4">
    <source>
        <dbReference type="ARBA" id="ARBA00011881"/>
    </source>
</evidence>
<dbReference type="SUPFAM" id="SSF48613">
    <property type="entry name" value="Heme oxygenase-like"/>
    <property type="match status" value="1"/>
</dbReference>
<evidence type="ECO:0000256" key="8">
    <source>
        <dbReference type="ARBA" id="ARBA00048337"/>
    </source>
</evidence>
<dbReference type="GO" id="GO:0009228">
    <property type="term" value="P:thiamine biosynthetic process"/>
    <property type="evidence" value="ECO:0007669"/>
    <property type="project" value="UniProtKB-KW"/>
</dbReference>
<evidence type="ECO:0000256" key="7">
    <source>
        <dbReference type="ARBA" id="ARBA00022977"/>
    </source>
</evidence>
<dbReference type="Gene3D" id="1.20.910.10">
    <property type="entry name" value="Heme oxygenase-like"/>
    <property type="match status" value="1"/>
</dbReference>
<comment type="function">
    <text evidence="9">Catalyzes an amino-pyrimidine hydrolysis reaction at the C5' of the pyrimidine moiety of thiamine compounds, a reaction that is part of a thiamine salvage pathway.</text>
</comment>